<evidence type="ECO:0000313" key="3">
    <source>
        <dbReference type="EMBL" id="VEP12130.1"/>
    </source>
</evidence>
<feature type="compositionally biased region" description="Polar residues" evidence="1">
    <location>
        <begin position="375"/>
        <end position="392"/>
    </location>
</feature>
<reference evidence="3 4" key="1">
    <citation type="submission" date="2019-01" db="EMBL/GenBank/DDBJ databases">
        <authorList>
            <person name="Brito A."/>
        </authorList>
    </citation>
    <scope>NUCLEOTIDE SEQUENCE [LARGE SCALE GENOMIC DNA]</scope>
    <source>
        <strain evidence="3">1</strain>
    </source>
</reference>
<feature type="compositionally biased region" description="Polar residues" evidence="1">
    <location>
        <begin position="341"/>
        <end position="353"/>
    </location>
</feature>
<feature type="compositionally biased region" description="Polar residues" evidence="1">
    <location>
        <begin position="290"/>
        <end position="311"/>
    </location>
</feature>
<feature type="region of interest" description="Disordered" evidence="1">
    <location>
        <begin position="574"/>
        <end position="628"/>
    </location>
</feature>
<dbReference type="PANTHER" id="PTHR34800:SF1">
    <property type="entry name" value="TETRAPYRROLE-BINDING PROTEIN, CHLOROPLASTIC"/>
    <property type="match status" value="1"/>
</dbReference>
<gene>
    <name evidence="3" type="ORF">H1P_1350015</name>
</gene>
<dbReference type="SUPFAM" id="SSF140869">
    <property type="entry name" value="GUN4-like"/>
    <property type="match status" value="1"/>
</dbReference>
<protein>
    <submittedName>
        <fullName evidence="3">GUN4 domain protein</fullName>
    </submittedName>
</protein>
<dbReference type="Gene3D" id="1.10.10.1770">
    <property type="entry name" value="Gun4-like"/>
    <property type="match status" value="1"/>
</dbReference>
<feature type="compositionally biased region" description="Acidic residues" evidence="1">
    <location>
        <begin position="323"/>
        <end position="335"/>
    </location>
</feature>
<dbReference type="RefSeq" id="WP_144870014.1">
    <property type="nucleotide sequence ID" value="NZ_LR213887.1"/>
</dbReference>
<dbReference type="GO" id="GO:0030288">
    <property type="term" value="C:outer membrane-bounded periplasmic space"/>
    <property type="evidence" value="ECO:0007669"/>
    <property type="project" value="TreeGrafter"/>
</dbReference>
<dbReference type="InterPro" id="IPR037215">
    <property type="entry name" value="GUN4-like_sf"/>
</dbReference>
<dbReference type="Pfam" id="PF13365">
    <property type="entry name" value="Trypsin_2"/>
    <property type="match status" value="1"/>
</dbReference>
<keyword evidence="4" id="KW-1185">Reference proteome</keyword>
<dbReference type="InterPro" id="IPR043504">
    <property type="entry name" value="Peptidase_S1_PA_chymotrypsin"/>
</dbReference>
<feature type="region of interest" description="Disordered" evidence="1">
    <location>
        <begin position="273"/>
        <end position="406"/>
    </location>
</feature>
<evidence type="ECO:0000313" key="4">
    <source>
        <dbReference type="Proteomes" id="UP000320055"/>
    </source>
</evidence>
<feature type="compositionally biased region" description="Acidic residues" evidence="1">
    <location>
        <begin position="585"/>
        <end position="612"/>
    </location>
</feature>
<dbReference type="InterPro" id="IPR008629">
    <property type="entry name" value="GUN4-like"/>
</dbReference>
<accession>A0A563VL04</accession>
<dbReference type="Proteomes" id="UP000320055">
    <property type="component" value="Unassembled WGS sequence"/>
</dbReference>
<dbReference type="EMBL" id="CAACVJ010000041">
    <property type="protein sequence ID" value="VEP12130.1"/>
    <property type="molecule type" value="Genomic_DNA"/>
</dbReference>
<dbReference type="OrthoDB" id="581250at2"/>
<dbReference type="Pfam" id="PF05419">
    <property type="entry name" value="GUN4"/>
    <property type="match status" value="1"/>
</dbReference>
<organism evidence="3 4">
    <name type="scientific">Hyella patelloides LEGE 07179</name>
    <dbReference type="NCBI Taxonomy" id="945734"/>
    <lineage>
        <taxon>Bacteria</taxon>
        <taxon>Bacillati</taxon>
        <taxon>Cyanobacteriota</taxon>
        <taxon>Cyanophyceae</taxon>
        <taxon>Pleurocapsales</taxon>
        <taxon>Hyellaceae</taxon>
        <taxon>Hyella</taxon>
    </lineage>
</organism>
<dbReference type="GO" id="GO:0046906">
    <property type="term" value="F:tetrapyrrole binding"/>
    <property type="evidence" value="ECO:0007669"/>
    <property type="project" value="TreeGrafter"/>
</dbReference>
<feature type="compositionally biased region" description="Low complexity" evidence="1">
    <location>
        <begin position="354"/>
        <end position="374"/>
    </location>
</feature>
<evidence type="ECO:0000259" key="2">
    <source>
        <dbReference type="Pfam" id="PF05419"/>
    </source>
</evidence>
<dbReference type="CDD" id="cd16383">
    <property type="entry name" value="GUN4"/>
    <property type="match status" value="1"/>
</dbReference>
<name>A0A563VL04_9CYAN</name>
<dbReference type="PANTHER" id="PTHR34800">
    <property type="entry name" value="TETRAPYRROLE-BINDING PROTEIN, CHLOROPLASTIC"/>
    <property type="match status" value="1"/>
</dbReference>
<feature type="compositionally biased region" description="Low complexity" evidence="1">
    <location>
        <begin position="273"/>
        <end position="283"/>
    </location>
</feature>
<feature type="domain" description="GUN4-like" evidence="2">
    <location>
        <begin position="412"/>
        <end position="549"/>
    </location>
</feature>
<dbReference type="SUPFAM" id="SSF50494">
    <property type="entry name" value="Trypsin-like serine proteases"/>
    <property type="match status" value="1"/>
</dbReference>
<dbReference type="Gene3D" id="2.40.10.10">
    <property type="entry name" value="Trypsin-like serine proteases"/>
    <property type="match status" value="2"/>
</dbReference>
<dbReference type="InterPro" id="IPR009003">
    <property type="entry name" value="Peptidase_S1_PA"/>
</dbReference>
<dbReference type="AlphaFoldDB" id="A0A563VL04"/>
<evidence type="ECO:0000256" key="1">
    <source>
        <dbReference type="SAM" id="MobiDB-lite"/>
    </source>
</evidence>
<dbReference type="Gene3D" id="1.25.40.620">
    <property type="match status" value="1"/>
</dbReference>
<proteinExistence type="predicted"/>
<sequence>MTIDFLSLQLLSSARKPRYLLLFPITLLKKSIKLLENTSLKVSIALAIPLYLLGVTTTLATPILNAKKIELVQNLAPQEISSKAKQFTVRIDGAGIGTGVIIDESETTYTVLTNWHVVKQSGEYSIKTIDGKEYPVNYDTVRELPNLDLAILQFERTQNYQLARVGNSSSLVEGQNVYFAGYPGQLRTEDNRHYRFFPANLVGILPESTDKGYSLIYNGEAFPGMSGGPVLDSQGLLIGIHGETNVHAITGGTSNYAIPIALYQASISQIASSSNQNNSQPNQGGDEETSATASPENSSNPPATIDNTTPDRSVAAETPPENTPDETESSSETESSDQKEPTANSESTDSTLGNNTPLNSPSPSNNEEQNDSPNIVSVPTLTAPSNNPTKKPSVSRPPLVPQKNPELLSRITGINYTNLKESLAKKEWEQADRQTQQLITRIIETAKRQNNRSFITINAIADYACQDISTIDSLWQQYSNNKFGFAAQQNIWQNNQENNDFSPDSWRIFATEIGWKEGDISNSGGYLLYEQLTFDPKTAPQGHLPWWFAASEEQQNIIKSILNRCSLVEVREVQEAENGASSETPEAENTPEEENEAPSETPEVENTPEEENGASSETPKIENTPESE</sequence>